<feature type="domain" description="Integrase core" evidence="1">
    <location>
        <begin position="131"/>
        <end position="302"/>
    </location>
</feature>
<dbReference type="InterPro" id="IPR058913">
    <property type="entry name" value="Integrase_dom_put"/>
</dbReference>
<sequence length="393" mass="45614">METLLDPNQQLSLTDLVVYYYKVQPKLKYHEIVSIINQHHGKHLTLRNLKNICAKQSLSRKCNVTHEQLCEAIRNEIGTSLSLVGYRQMYENLTLKYNINTSKEKVRLALLTVDPEGVEQRRSRTIQRRSYYTDGPGHIFHIDGNDKLKQWGFAIHGGIDGFSRKILWLSVSTTNNEPIAVANLFLNCVKRFLVAPKILRMDNGTENVHCNRLQEFFTGEDNRCINSVSVRNQRIESFWSRLKRYRTNWWIQLFRTMESEGLFNGELESHKELLLFCFMPVIQRELNDMLSTWNRRSVRQSNVSPGGKPDILFHVPATVGYSFQGTPVELEDINVASDLIGIIQQPFFKSKELYDLLMSYSVLHGLSQFNNAEDSLENYVRLLNLLQNDGVYF</sequence>
<keyword evidence="3" id="KW-1185">Reference proteome</keyword>
<dbReference type="OrthoDB" id="6095294at2759"/>
<proteinExistence type="predicted"/>
<dbReference type="PANTHER" id="PTHR46791">
    <property type="entry name" value="EXPRESSED PROTEIN"/>
    <property type="match status" value="1"/>
</dbReference>
<protein>
    <recommendedName>
        <fullName evidence="1">Integrase core domain-containing protein</fullName>
    </recommendedName>
</protein>
<reference evidence="2" key="1">
    <citation type="submission" date="2021-01" db="UniProtKB">
        <authorList>
            <consortium name="EnsemblMetazoa"/>
        </authorList>
    </citation>
    <scope>IDENTIFICATION</scope>
</reference>
<evidence type="ECO:0000313" key="2">
    <source>
        <dbReference type="EnsemblMetazoa" id="CLYHEMP002998.1"/>
    </source>
</evidence>
<dbReference type="SUPFAM" id="SSF53098">
    <property type="entry name" value="Ribonuclease H-like"/>
    <property type="match status" value="1"/>
</dbReference>
<accession>A0A7M5UQS5</accession>
<evidence type="ECO:0000313" key="3">
    <source>
        <dbReference type="Proteomes" id="UP000594262"/>
    </source>
</evidence>
<organism evidence="2 3">
    <name type="scientific">Clytia hemisphaerica</name>
    <dbReference type="NCBI Taxonomy" id="252671"/>
    <lineage>
        <taxon>Eukaryota</taxon>
        <taxon>Metazoa</taxon>
        <taxon>Cnidaria</taxon>
        <taxon>Hydrozoa</taxon>
        <taxon>Hydroidolina</taxon>
        <taxon>Leptothecata</taxon>
        <taxon>Obeliida</taxon>
        <taxon>Clytiidae</taxon>
        <taxon>Clytia</taxon>
    </lineage>
</organism>
<dbReference type="EnsemblMetazoa" id="CLYHEMT002998.1">
    <property type="protein sequence ID" value="CLYHEMP002998.1"/>
    <property type="gene ID" value="CLYHEMG002998"/>
</dbReference>
<name>A0A7M5UQS5_9CNID</name>
<dbReference type="Proteomes" id="UP000594262">
    <property type="component" value="Unplaced"/>
</dbReference>
<dbReference type="PANTHER" id="PTHR46791:SF13">
    <property type="entry name" value="CLR5 DOMAIN-CONTAINING PROTEIN"/>
    <property type="match status" value="1"/>
</dbReference>
<dbReference type="Pfam" id="PF24764">
    <property type="entry name" value="rva_4"/>
    <property type="match status" value="1"/>
</dbReference>
<dbReference type="InterPro" id="IPR012337">
    <property type="entry name" value="RNaseH-like_sf"/>
</dbReference>
<dbReference type="AlphaFoldDB" id="A0A7M5UQS5"/>
<evidence type="ECO:0000259" key="1">
    <source>
        <dbReference type="Pfam" id="PF24764"/>
    </source>
</evidence>